<name>W1XN15_9ZZZZ</name>
<accession>W1XN15</accession>
<protein>
    <submittedName>
        <fullName evidence="1">Oligo-1,6-glucosidase</fullName>
    </submittedName>
</protein>
<evidence type="ECO:0000313" key="1">
    <source>
        <dbReference type="EMBL" id="ETJ30830.1"/>
    </source>
</evidence>
<proteinExistence type="predicted"/>
<comment type="caution">
    <text evidence="1">The sequence shown here is derived from an EMBL/GenBank/DDBJ whole genome shotgun (WGS) entry which is preliminary data.</text>
</comment>
<feature type="non-terminal residue" evidence="1">
    <location>
        <position position="1"/>
    </location>
</feature>
<sequence length="42" mass="5150">YEFDENFKALLPFYLRKVSKTYHLNDINLDHIKPYESFVVEI</sequence>
<organism evidence="1">
    <name type="scientific">human gut metagenome</name>
    <dbReference type="NCBI Taxonomy" id="408170"/>
    <lineage>
        <taxon>unclassified sequences</taxon>
        <taxon>metagenomes</taxon>
        <taxon>organismal metagenomes</taxon>
    </lineage>
</organism>
<reference evidence="1" key="1">
    <citation type="submission" date="2013-12" db="EMBL/GenBank/DDBJ databases">
        <title>A Varibaculum cambriense genome reconstructed from a premature infant gut community with otherwise low bacterial novelty that shifts toward anaerobic metabolism during the third week of life.</title>
        <authorList>
            <person name="Brown C.T."/>
            <person name="Sharon I."/>
            <person name="Thomas B.C."/>
            <person name="Castelle C.J."/>
            <person name="Morowitz M.J."/>
            <person name="Banfield J.F."/>
        </authorList>
    </citation>
    <scope>NUCLEOTIDE SEQUENCE</scope>
</reference>
<gene>
    <name evidence="1" type="ORF">Q604_UNBC14662G0001</name>
</gene>
<dbReference type="AlphaFoldDB" id="W1XN15"/>
<dbReference type="EMBL" id="AZMM01014662">
    <property type="protein sequence ID" value="ETJ30830.1"/>
    <property type="molecule type" value="Genomic_DNA"/>
</dbReference>